<reference evidence="1" key="1">
    <citation type="journal article" date="2021" name="PeerJ">
        <title>Extensive microbial diversity within the chicken gut microbiome revealed by metagenomics and culture.</title>
        <authorList>
            <person name="Gilroy R."/>
            <person name="Ravi A."/>
            <person name="Getino M."/>
            <person name="Pursley I."/>
            <person name="Horton D.L."/>
            <person name="Alikhan N.F."/>
            <person name="Baker D."/>
            <person name="Gharbi K."/>
            <person name="Hall N."/>
            <person name="Watson M."/>
            <person name="Adriaenssens E.M."/>
            <person name="Foster-Nyarko E."/>
            <person name="Jarju S."/>
            <person name="Secka A."/>
            <person name="Antonio M."/>
            <person name="Oren A."/>
            <person name="Chaudhuri R.R."/>
            <person name="La Ragione R."/>
            <person name="Hildebrand F."/>
            <person name="Pallen M.J."/>
        </authorList>
    </citation>
    <scope>NUCLEOTIDE SEQUENCE</scope>
    <source>
        <strain evidence="1">CHK195-9823</strain>
    </source>
</reference>
<protein>
    <submittedName>
        <fullName evidence="1">DUF2971 domain-containing protein</fullName>
    </submittedName>
</protein>
<accession>A0A9D1PC23</accession>
<evidence type="ECO:0000313" key="2">
    <source>
        <dbReference type="Proteomes" id="UP000886814"/>
    </source>
</evidence>
<dbReference type="AlphaFoldDB" id="A0A9D1PC23"/>
<gene>
    <name evidence="1" type="ORF">H9747_03070</name>
</gene>
<dbReference type="EMBL" id="DXIQ01000017">
    <property type="protein sequence ID" value="HIV37971.1"/>
    <property type="molecule type" value="Genomic_DNA"/>
</dbReference>
<organism evidence="1 2">
    <name type="scientific">Candidatus Blautia stercorigallinarum</name>
    <dbReference type="NCBI Taxonomy" id="2838501"/>
    <lineage>
        <taxon>Bacteria</taxon>
        <taxon>Bacillati</taxon>
        <taxon>Bacillota</taxon>
        <taxon>Clostridia</taxon>
        <taxon>Lachnospirales</taxon>
        <taxon>Lachnospiraceae</taxon>
        <taxon>Blautia</taxon>
    </lineage>
</organism>
<evidence type="ECO:0000313" key="1">
    <source>
        <dbReference type="EMBL" id="HIV37971.1"/>
    </source>
</evidence>
<dbReference type="Proteomes" id="UP000886814">
    <property type="component" value="Unassembled WGS sequence"/>
</dbReference>
<proteinExistence type="predicted"/>
<dbReference type="InterPro" id="IPR021352">
    <property type="entry name" value="DUF2971"/>
</dbReference>
<name>A0A9D1PC23_9FIRM</name>
<comment type="caution">
    <text evidence="1">The sequence shown here is derived from an EMBL/GenBank/DDBJ whole genome shotgun (WGS) entry which is preliminary data.</text>
</comment>
<reference evidence="1" key="2">
    <citation type="submission" date="2021-04" db="EMBL/GenBank/DDBJ databases">
        <authorList>
            <person name="Gilroy R."/>
        </authorList>
    </citation>
    <scope>NUCLEOTIDE SEQUENCE</scope>
    <source>
        <strain evidence="1">CHK195-9823</strain>
    </source>
</reference>
<dbReference type="Pfam" id="PF11185">
    <property type="entry name" value="DUF2971"/>
    <property type="match status" value="1"/>
</dbReference>
<sequence length="281" mass="32816">MDQILYHYCGLDAFLSIIKNSTLWLSDIRKSNDYLECVYCRDKINEKIRGFLEDDKEALEAWDFGYNINSDLSMDMISYVACFSENKDQLSQWRGYADNGAGIAVGFSRESFADLKEAAPSHISFRKVIYDEKEQEKFIERIARESIKAMETKPVAQVAAELNQNYRLQFPVLKNASFEEEAEWRIIFNDSFSKRKRHVGKNILFSGIRYTVREKRLVSYIEMDFSKLKYNAIKEIWIGPKAEVEIQDILHLLDVYGYYDDVENYNESAPIKIAHSASSYR</sequence>